<dbReference type="InterPro" id="IPR009875">
    <property type="entry name" value="PilZ_domain"/>
</dbReference>
<dbReference type="EMBL" id="PEWV01000032">
    <property type="protein sequence ID" value="PIU41807.1"/>
    <property type="molecule type" value="Genomic_DNA"/>
</dbReference>
<dbReference type="Pfam" id="PF07238">
    <property type="entry name" value="PilZ"/>
    <property type="match status" value="1"/>
</dbReference>
<protein>
    <recommendedName>
        <fullName evidence="1">PilZ domain-containing protein</fullName>
    </recommendedName>
</protein>
<comment type="caution">
    <text evidence="2">The sequence shown here is derived from an EMBL/GenBank/DDBJ whole genome shotgun (WGS) entry which is preliminary data.</text>
</comment>
<evidence type="ECO:0000313" key="2">
    <source>
        <dbReference type="EMBL" id="PIU41807.1"/>
    </source>
</evidence>
<dbReference type="Proteomes" id="UP000230052">
    <property type="component" value="Unassembled WGS sequence"/>
</dbReference>
<feature type="domain" description="PilZ" evidence="1">
    <location>
        <begin position="7"/>
        <end position="112"/>
    </location>
</feature>
<name>A0A2J0L5K1_9BACT</name>
<reference evidence="2 3" key="1">
    <citation type="submission" date="2017-09" db="EMBL/GenBank/DDBJ databases">
        <title>Depth-based differentiation of microbial function through sediment-hosted aquifers and enrichment of novel symbionts in the deep terrestrial subsurface.</title>
        <authorList>
            <person name="Probst A.J."/>
            <person name="Ladd B."/>
            <person name="Jarett J.K."/>
            <person name="Geller-Mcgrath D.E."/>
            <person name="Sieber C.M."/>
            <person name="Emerson J.B."/>
            <person name="Anantharaman K."/>
            <person name="Thomas B.C."/>
            <person name="Malmstrom R."/>
            <person name="Stieglmeier M."/>
            <person name="Klingl A."/>
            <person name="Woyke T."/>
            <person name="Ryan C.M."/>
            <person name="Banfield J.F."/>
        </authorList>
    </citation>
    <scope>NUCLEOTIDE SEQUENCE [LARGE SCALE GENOMIC DNA]</scope>
    <source>
        <strain evidence="2">CG07_land_8_20_14_0_80_42_15</strain>
    </source>
</reference>
<gene>
    <name evidence="2" type="ORF">COS99_03275</name>
</gene>
<sequence length="121" mass="14073">MEENAMERRRHKRIKSRLPMSYVNLREKGKSPKGVLINDISEGGVRFNSDQFLSLANRLLVTINIPTTIRQIKAISKIAWIRKIPFGDQYDVGNQFLEISKEDKKEVAKYIETVNQLDVKR</sequence>
<organism evidence="2 3">
    <name type="scientific">Candidatus Aquitaenariimonas noxiae</name>
    <dbReference type="NCBI Taxonomy" id="1974741"/>
    <lineage>
        <taxon>Bacteria</taxon>
        <taxon>Pseudomonadati</taxon>
        <taxon>Candidatus Omnitrophota</taxon>
        <taxon>Candidatus Aquitaenariimonas</taxon>
    </lineage>
</organism>
<dbReference type="Gene3D" id="2.40.10.220">
    <property type="entry name" value="predicted glycosyltransferase like domains"/>
    <property type="match status" value="1"/>
</dbReference>
<evidence type="ECO:0000313" key="3">
    <source>
        <dbReference type="Proteomes" id="UP000230052"/>
    </source>
</evidence>
<dbReference type="GO" id="GO:0035438">
    <property type="term" value="F:cyclic-di-GMP binding"/>
    <property type="evidence" value="ECO:0007669"/>
    <property type="project" value="InterPro"/>
</dbReference>
<evidence type="ECO:0000259" key="1">
    <source>
        <dbReference type="Pfam" id="PF07238"/>
    </source>
</evidence>
<proteinExistence type="predicted"/>
<dbReference type="AlphaFoldDB" id="A0A2J0L5K1"/>
<accession>A0A2J0L5K1</accession>
<dbReference type="SUPFAM" id="SSF141371">
    <property type="entry name" value="PilZ domain-like"/>
    <property type="match status" value="1"/>
</dbReference>